<dbReference type="GO" id="GO:0006096">
    <property type="term" value="P:glycolytic process"/>
    <property type="evidence" value="ECO:0007669"/>
    <property type="project" value="InterPro"/>
</dbReference>
<dbReference type="VEuPathDB" id="TrichDB:TVAG_282870"/>
<sequence length="387" mass="43823">MNFGGARTASFCDTKVDALKDWTEEERKNLCITIWVDSKNMRVALCPTKEPKKKTIYMQKIRVSKADDVTNNFDSLRNAFAAHGCQVVFATMSFAGPVSPDHVVVTNWKCEARERVIHFTTLPFDLFPLDRRKFMNDLEAASYGIIAHNLRQSLPSIFVPLWVTPTCAPISLEGSSLVLSIGSGFGTSYICRVDSSEHNCVVSSEAGHAQAYLCDPSDPNYDFEYRFFQHASQKLHGGSHQPEWEDFCSISGLELAYSFLKIEKGEKFEHQPDYETIRQLAINSNDPDALQAFKVHYRFVMRAAQSMVLAIHCQRVFIVSEYQVRAGELMPGIAEDLKKEFLNHPRSDWFKKMNVYIQQSTSTFALSGGLFLSRVFAVAHAKQSHME</sequence>
<dbReference type="Pfam" id="PF02685">
    <property type="entry name" value="Glucokinase"/>
    <property type="match status" value="1"/>
</dbReference>
<protein>
    <submittedName>
        <fullName evidence="3">Uncharacterized protein</fullName>
    </submittedName>
</protein>
<dbReference type="Gene3D" id="3.30.420.40">
    <property type="match status" value="1"/>
</dbReference>
<dbReference type="GO" id="GO:0005524">
    <property type="term" value="F:ATP binding"/>
    <property type="evidence" value="ECO:0007669"/>
    <property type="project" value="InterPro"/>
</dbReference>
<dbReference type="InterPro" id="IPR043129">
    <property type="entry name" value="ATPase_NBD"/>
</dbReference>
<accession>A2DEJ0</accession>
<evidence type="ECO:0000256" key="2">
    <source>
        <dbReference type="ARBA" id="ARBA00022777"/>
    </source>
</evidence>
<dbReference type="EMBL" id="DS113192">
    <property type="protein sequence ID" value="EAY21117.1"/>
    <property type="molecule type" value="Genomic_DNA"/>
</dbReference>
<dbReference type="PANTHER" id="PTHR47450">
    <property type="entry name" value="GLUCOKINASE"/>
    <property type="match status" value="1"/>
</dbReference>
<dbReference type="PANTHER" id="PTHR47450:SF1">
    <property type="entry name" value="GLUCOKINASE"/>
    <property type="match status" value="1"/>
</dbReference>
<name>A2DEJ0_TRIV3</name>
<evidence type="ECO:0000256" key="1">
    <source>
        <dbReference type="ARBA" id="ARBA00022679"/>
    </source>
</evidence>
<dbReference type="GO" id="GO:0004340">
    <property type="term" value="F:glucokinase activity"/>
    <property type="evidence" value="ECO:0007669"/>
    <property type="project" value="InterPro"/>
</dbReference>
<dbReference type="Proteomes" id="UP000001542">
    <property type="component" value="Unassembled WGS sequence"/>
</dbReference>
<reference evidence="3" key="1">
    <citation type="submission" date="2006-10" db="EMBL/GenBank/DDBJ databases">
        <authorList>
            <person name="Amadeo P."/>
            <person name="Zhao Q."/>
            <person name="Wortman J."/>
            <person name="Fraser-Liggett C."/>
            <person name="Carlton J."/>
        </authorList>
    </citation>
    <scope>NUCLEOTIDE SEQUENCE</scope>
    <source>
        <strain evidence="3">G3</strain>
    </source>
</reference>
<gene>
    <name evidence="3" type="ORF">TVAG_282870</name>
</gene>
<dbReference type="AlphaFoldDB" id="A2DEJ0"/>
<keyword evidence="2" id="KW-0418">Kinase</keyword>
<dbReference type="KEGG" id="tva:5466665"/>
<reference evidence="3" key="2">
    <citation type="journal article" date="2007" name="Science">
        <title>Draft genome sequence of the sexually transmitted pathogen Trichomonas vaginalis.</title>
        <authorList>
            <person name="Carlton J.M."/>
            <person name="Hirt R.P."/>
            <person name="Silva J.C."/>
            <person name="Delcher A.L."/>
            <person name="Schatz M."/>
            <person name="Zhao Q."/>
            <person name="Wortman J.R."/>
            <person name="Bidwell S.L."/>
            <person name="Alsmark U.C.M."/>
            <person name="Besteiro S."/>
            <person name="Sicheritz-Ponten T."/>
            <person name="Noel C.J."/>
            <person name="Dacks J.B."/>
            <person name="Foster P.G."/>
            <person name="Simillion C."/>
            <person name="Van de Peer Y."/>
            <person name="Miranda-Saavedra D."/>
            <person name="Barton G.J."/>
            <person name="Westrop G.D."/>
            <person name="Mueller S."/>
            <person name="Dessi D."/>
            <person name="Fiori P.L."/>
            <person name="Ren Q."/>
            <person name="Paulsen I."/>
            <person name="Zhang H."/>
            <person name="Bastida-Corcuera F.D."/>
            <person name="Simoes-Barbosa A."/>
            <person name="Brown M.T."/>
            <person name="Hayes R.D."/>
            <person name="Mukherjee M."/>
            <person name="Okumura C.Y."/>
            <person name="Schneider R."/>
            <person name="Smith A.J."/>
            <person name="Vanacova S."/>
            <person name="Villalvazo M."/>
            <person name="Haas B.J."/>
            <person name="Pertea M."/>
            <person name="Feldblyum T.V."/>
            <person name="Utterback T.R."/>
            <person name="Shu C.L."/>
            <person name="Osoegawa K."/>
            <person name="de Jong P.J."/>
            <person name="Hrdy I."/>
            <person name="Horvathova L."/>
            <person name="Zubacova Z."/>
            <person name="Dolezal P."/>
            <person name="Malik S.B."/>
            <person name="Logsdon J.M. Jr."/>
            <person name="Henze K."/>
            <person name="Gupta A."/>
            <person name="Wang C.C."/>
            <person name="Dunne R.L."/>
            <person name="Upcroft J.A."/>
            <person name="Upcroft P."/>
            <person name="White O."/>
            <person name="Salzberg S.L."/>
            <person name="Tang P."/>
            <person name="Chiu C.-H."/>
            <person name="Lee Y.-S."/>
            <person name="Embley T.M."/>
            <person name="Coombs G.H."/>
            <person name="Mottram J.C."/>
            <person name="Tachezy J."/>
            <person name="Fraser-Liggett C.M."/>
            <person name="Johnson P.J."/>
        </authorList>
    </citation>
    <scope>NUCLEOTIDE SEQUENCE [LARGE SCALE GENOMIC DNA]</scope>
    <source>
        <strain evidence="3">G3</strain>
    </source>
</reference>
<dbReference type="RefSeq" id="XP_001582103.1">
    <property type="nucleotide sequence ID" value="XM_001582053.1"/>
</dbReference>
<keyword evidence="1" id="KW-0808">Transferase</keyword>
<keyword evidence="4" id="KW-1185">Reference proteome</keyword>
<evidence type="ECO:0000313" key="4">
    <source>
        <dbReference type="Proteomes" id="UP000001542"/>
    </source>
</evidence>
<evidence type="ECO:0000313" key="3">
    <source>
        <dbReference type="EMBL" id="EAY21117.1"/>
    </source>
</evidence>
<dbReference type="STRING" id="5722.A2DEJ0"/>
<dbReference type="InterPro" id="IPR003836">
    <property type="entry name" value="Glucokinase"/>
</dbReference>
<proteinExistence type="predicted"/>
<dbReference type="OrthoDB" id="10260141at2759"/>
<dbReference type="Gene3D" id="3.40.367.20">
    <property type="match status" value="1"/>
</dbReference>
<dbReference type="SUPFAM" id="SSF53067">
    <property type="entry name" value="Actin-like ATPase domain"/>
    <property type="match status" value="1"/>
</dbReference>
<dbReference type="InParanoid" id="A2DEJ0"/>
<dbReference type="VEuPathDB" id="TrichDB:TVAGG3_0028180"/>
<organism evidence="3 4">
    <name type="scientific">Trichomonas vaginalis (strain ATCC PRA-98 / G3)</name>
    <dbReference type="NCBI Taxonomy" id="412133"/>
    <lineage>
        <taxon>Eukaryota</taxon>
        <taxon>Metamonada</taxon>
        <taxon>Parabasalia</taxon>
        <taxon>Trichomonadida</taxon>
        <taxon>Trichomonadidae</taxon>
        <taxon>Trichomonas</taxon>
    </lineage>
</organism>
<dbReference type="GO" id="GO:0005536">
    <property type="term" value="F:D-glucose binding"/>
    <property type="evidence" value="ECO:0007669"/>
    <property type="project" value="InterPro"/>
</dbReference>
<dbReference type="SMR" id="A2DEJ0"/>